<evidence type="ECO:0000313" key="1">
    <source>
        <dbReference type="Proteomes" id="UP000887569"/>
    </source>
</evidence>
<organism evidence="1 2">
    <name type="scientific">Parascaris univalens</name>
    <name type="common">Nematode worm</name>
    <dbReference type="NCBI Taxonomy" id="6257"/>
    <lineage>
        <taxon>Eukaryota</taxon>
        <taxon>Metazoa</taxon>
        <taxon>Ecdysozoa</taxon>
        <taxon>Nematoda</taxon>
        <taxon>Chromadorea</taxon>
        <taxon>Rhabditida</taxon>
        <taxon>Spirurina</taxon>
        <taxon>Ascaridomorpha</taxon>
        <taxon>Ascaridoidea</taxon>
        <taxon>Ascarididae</taxon>
        <taxon>Parascaris</taxon>
    </lineage>
</organism>
<accession>A0A914ZVP9</accession>
<dbReference type="WBParaSite" id="PgB32_g010_t01">
    <property type="protein sequence ID" value="PgB32_g010_t01"/>
    <property type="gene ID" value="PgB32_g010"/>
</dbReference>
<name>A0A914ZVP9_PARUN</name>
<keyword evidence="1" id="KW-1185">Reference proteome</keyword>
<proteinExistence type="predicted"/>
<evidence type="ECO:0000313" key="2">
    <source>
        <dbReference type="WBParaSite" id="PgB32_g010_t01"/>
    </source>
</evidence>
<protein>
    <submittedName>
        <fullName evidence="2">Uncharacterized protein</fullName>
    </submittedName>
</protein>
<reference evidence="2" key="1">
    <citation type="submission" date="2022-11" db="UniProtKB">
        <authorList>
            <consortium name="WormBaseParasite"/>
        </authorList>
    </citation>
    <scope>IDENTIFICATION</scope>
</reference>
<sequence>MPQIQIPSCGIDEKSLQSPIHVLLKHKSAVSNQLILTTTVLPILHFIRYARRSVEPR</sequence>
<dbReference type="Proteomes" id="UP000887569">
    <property type="component" value="Unplaced"/>
</dbReference>
<dbReference type="AlphaFoldDB" id="A0A914ZVP9"/>